<reference evidence="2 3" key="1">
    <citation type="journal article" date="2014" name="Genome Biol. Evol.">
        <title>Acetic acid bacteria genomes reveal functional traits for adaptation to life in insect guts.</title>
        <authorList>
            <person name="Chouaia B."/>
            <person name="Gaiarsa S."/>
            <person name="Crotti E."/>
            <person name="Comandatore F."/>
            <person name="Degli Esposti M."/>
            <person name="Ricci I."/>
            <person name="Alma A."/>
            <person name="Favia G."/>
            <person name="Bandi C."/>
            <person name="Daffonchio D."/>
        </authorList>
    </citation>
    <scope>NUCLEOTIDE SEQUENCE [LARGE SCALE GENOMIC DNA]</scope>
    <source>
        <strain evidence="2 3">SF2.1</strain>
    </source>
</reference>
<evidence type="ECO:0000313" key="2">
    <source>
        <dbReference type="EMBL" id="CDG40004.1"/>
    </source>
</evidence>
<reference evidence="2 3" key="2">
    <citation type="journal article" date="2014" name="PLoS ONE">
        <title>Evolution of mitochondria reconstructed from the energy metabolism of living bacteria.</title>
        <authorList>
            <person name="Degli Esposti M."/>
            <person name="Chouaia B."/>
            <person name="Comandatore F."/>
            <person name="Crotti E."/>
            <person name="Sassera D."/>
            <person name="Lievens P.M."/>
            <person name="Daffonchio D."/>
            <person name="Bandi C."/>
        </authorList>
    </citation>
    <scope>NUCLEOTIDE SEQUENCE [LARGE SCALE GENOMIC DNA]</scope>
    <source>
        <strain evidence="2 3">SF2.1</strain>
    </source>
</reference>
<protein>
    <submittedName>
        <fullName evidence="2">Uncharacterized protein</fullName>
    </submittedName>
</protein>
<evidence type="ECO:0000313" key="3">
    <source>
        <dbReference type="Proteomes" id="UP000027583"/>
    </source>
</evidence>
<organism evidence="2 3">
    <name type="scientific">Asaia bogorensis</name>
    <dbReference type="NCBI Taxonomy" id="91915"/>
    <lineage>
        <taxon>Bacteria</taxon>
        <taxon>Pseudomonadati</taxon>
        <taxon>Pseudomonadota</taxon>
        <taxon>Alphaproteobacteria</taxon>
        <taxon>Acetobacterales</taxon>
        <taxon>Acetobacteraceae</taxon>
        <taxon>Asaia</taxon>
    </lineage>
</organism>
<name>A0A060QFT1_9PROT</name>
<sequence length="38" mass="4205">MGRHQETGSAGTIPRMDVRPRHPLPMGKDMSDDPAYPV</sequence>
<feature type="region of interest" description="Disordered" evidence="1">
    <location>
        <begin position="1"/>
        <end position="38"/>
    </location>
</feature>
<dbReference type="EMBL" id="CBLX010000013">
    <property type="protein sequence ID" value="CDG40004.1"/>
    <property type="molecule type" value="Genomic_DNA"/>
</dbReference>
<dbReference type="AlphaFoldDB" id="A0A060QFT1"/>
<evidence type="ECO:0000256" key="1">
    <source>
        <dbReference type="SAM" id="MobiDB-lite"/>
    </source>
</evidence>
<dbReference type="Proteomes" id="UP000027583">
    <property type="component" value="Unassembled WGS sequence"/>
</dbReference>
<gene>
    <name evidence="2" type="ORF">ASAP_1959</name>
</gene>
<comment type="caution">
    <text evidence="2">The sequence shown here is derived from an EMBL/GenBank/DDBJ whole genome shotgun (WGS) entry which is preliminary data.</text>
</comment>
<accession>A0A060QFT1</accession>
<proteinExistence type="predicted"/>